<dbReference type="NCBIfam" id="TIGR02854">
    <property type="entry name" value="spore_II_GA"/>
    <property type="match status" value="1"/>
</dbReference>
<dbReference type="RefSeq" id="WP_390353003.1">
    <property type="nucleotide sequence ID" value="NZ_JBHUIZ010000003.1"/>
</dbReference>
<evidence type="ECO:0000313" key="3">
    <source>
        <dbReference type="EMBL" id="MDY0396303.1"/>
    </source>
</evidence>
<comment type="similarity">
    <text evidence="1">Belongs to the peptidase U4 family.</text>
</comment>
<feature type="transmembrane region" description="Helical" evidence="2">
    <location>
        <begin position="34"/>
        <end position="51"/>
    </location>
</feature>
<comment type="subunit">
    <text evidence="1">Self-associates. Interacts with SigE. Interacts with SpoIIR.</text>
</comment>
<keyword evidence="1" id="KW-0064">Aspartyl protease</keyword>
<keyword evidence="1" id="KW-1003">Cell membrane</keyword>
<gene>
    <name evidence="3" type="primary">spoIIGA</name>
    <name evidence="3" type="ORF">RWE15_20580</name>
</gene>
<dbReference type="InterPro" id="IPR005081">
    <property type="entry name" value="SpoIIGA"/>
</dbReference>
<accession>A0ABU5CAG4</accession>
<keyword evidence="1" id="KW-0645">Protease</keyword>
<dbReference type="EC" id="3.4.23.-" evidence="1"/>
<keyword evidence="1" id="KW-0378">Hydrolase</keyword>
<proteinExistence type="inferred from homology"/>
<evidence type="ECO:0000256" key="2">
    <source>
        <dbReference type="SAM" id="Phobius"/>
    </source>
</evidence>
<sequence length="306" mass="35122">MAVYLDVVWALNLLLDWMLILLTQALTREKTKQFRIFTGALFASSIVPVTIYFPDSFLNTIIGKLLFSIAIILISFRFNTVNRTLRVLAMFYFVTFSIGGGMIAVHFIAQRPAVINPDGMLTMNQGFGDPVSWLLVLIGFPLVWYFTKRRMDKHAAAKIKYDQLYPVSITIRDETYLTDGYIDSGNQLTDPLTKRCVVICDEIFLKNWFRENEWAMLKKAHEHLELEAIPERWQGYIQLVPFHGVEGKNGFLFAIRPDKLMIQYGKQEVAATKVLIGIQFGRLAKDQTYHCLLHPQILKLYAADTA</sequence>
<feature type="transmembrane region" description="Helical" evidence="2">
    <location>
        <begin position="130"/>
        <end position="147"/>
    </location>
</feature>
<comment type="subcellular location">
    <subcellularLocation>
        <location evidence="1">Cell membrane</location>
    </subcellularLocation>
</comment>
<reference evidence="3 4" key="1">
    <citation type="submission" date="2023-10" db="EMBL/GenBank/DDBJ databases">
        <title>Virgibacillus halophilus 5B73C genome.</title>
        <authorList>
            <person name="Miliotis G."/>
            <person name="Sengupta P."/>
            <person name="Hameed A."/>
            <person name="Chuvochina M."/>
            <person name="Mcdonagh F."/>
            <person name="Simpson A.C."/>
            <person name="Singh N.K."/>
            <person name="Rekha P.D."/>
            <person name="Raman K."/>
            <person name="Hugenholtz P."/>
            <person name="Venkateswaran K."/>
        </authorList>
    </citation>
    <scope>NUCLEOTIDE SEQUENCE [LARGE SCALE GENOMIC DNA]</scope>
    <source>
        <strain evidence="3 4">5B73C</strain>
    </source>
</reference>
<keyword evidence="1" id="KW-0749">Sporulation</keyword>
<comment type="caution">
    <text evidence="3">The sequence shown here is derived from an EMBL/GenBank/DDBJ whole genome shotgun (WGS) entry which is preliminary data.</text>
</comment>
<keyword evidence="2" id="KW-1133">Transmembrane helix</keyword>
<comment type="function">
    <text evidence="1">Probable aspartic protease that is responsible for the proteolytic cleavage of the RNA polymerase sigma E factor (SigE/spoIIGB) to yield the active peptide in the mother cell during sporulation. Responds to a signal from the forespore that is triggered by the extracellular signal protein SpoIIR.</text>
</comment>
<evidence type="ECO:0000313" key="4">
    <source>
        <dbReference type="Proteomes" id="UP001281447"/>
    </source>
</evidence>
<name>A0ABU5CAG4_9BACI</name>
<organism evidence="3 4">
    <name type="scientific">Tigheibacillus halophilus</name>
    <dbReference type="NCBI Taxonomy" id="361280"/>
    <lineage>
        <taxon>Bacteria</taxon>
        <taxon>Bacillati</taxon>
        <taxon>Bacillota</taxon>
        <taxon>Bacilli</taxon>
        <taxon>Bacillales</taxon>
        <taxon>Bacillaceae</taxon>
        <taxon>Tigheibacillus</taxon>
    </lineage>
</organism>
<feature type="transmembrane region" description="Helical" evidence="2">
    <location>
        <begin position="57"/>
        <end position="76"/>
    </location>
</feature>
<evidence type="ECO:0000256" key="1">
    <source>
        <dbReference type="PIRNR" id="PIRNR018571"/>
    </source>
</evidence>
<dbReference type="PIRSF" id="PIRSF018571">
    <property type="entry name" value="SpoIIGA"/>
    <property type="match status" value="1"/>
</dbReference>
<keyword evidence="2" id="KW-0812">Transmembrane</keyword>
<keyword evidence="4" id="KW-1185">Reference proteome</keyword>
<protein>
    <recommendedName>
        <fullName evidence="1">Sporulation sigma-E factor-processing peptidase</fullName>
        <ecNumber evidence="1">3.4.23.-</ecNumber>
    </recommendedName>
    <alternativeName>
        <fullName evidence="1">Membrane-associated aspartic protease</fullName>
    </alternativeName>
    <alternativeName>
        <fullName evidence="1">Stage II sporulation protein GA</fullName>
    </alternativeName>
</protein>
<feature type="transmembrane region" description="Helical" evidence="2">
    <location>
        <begin position="6"/>
        <end position="27"/>
    </location>
</feature>
<dbReference type="Pfam" id="PF03419">
    <property type="entry name" value="Peptidase_U4"/>
    <property type="match status" value="1"/>
</dbReference>
<keyword evidence="1 2" id="KW-0472">Membrane</keyword>
<dbReference type="Proteomes" id="UP001281447">
    <property type="component" value="Unassembled WGS sequence"/>
</dbReference>
<dbReference type="EMBL" id="JAWDIP010000004">
    <property type="protein sequence ID" value="MDY0396303.1"/>
    <property type="molecule type" value="Genomic_DNA"/>
</dbReference>
<feature type="transmembrane region" description="Helical" evidence="2">
    <location>
        <begin position="88"/>
        <end position="110"/>
    </location>
</feature>